<proteinExistence type="predicted"/>
<dbReference type="Pfam" id="PF00534">
    <property type="entry name" value="Glycos_transf_1"/>
    <property type="match status" value="1"/>
</dbReference>
<dbReference type="GO" id="GO:0016757">
    <property type="term" value="F:glycosyltransferase activity"/>
    <property type="evidence" value="ECO:0007669"/>
    <property type="project" value="InterPro"/>
</dbReference>
<dbReference type="SUPFAM" id="SSF53756">
    <property type="entry name" value="UDP-Glycosyltransferase/glycogen phosphorylase"/>
    <property type="match status" value="1"/>
</dbReference>
<dbReference type="Proteomes" id="UP000239907">
    <property type="component" value="Unassembled WGS sequence"/>
</dbReference>
<gene>
    <name evidence="2" type="ORF">BSZ32_06715</name>
</gene>
<sequence>MHILISSAYPLSSPKGNSITAKRIAKLLTQAGHAAQAINTDMPPPADAMIALHATKTLAASKRFKVNSPNRKLIIYLTGTDIYREQTNNNPEFKEALILADALVVSQRASLASIPSEFQDKSHFVPASVLLPPLKKVSSPPSPSLALIGHLRSVKNPFLMNKALKELDGLKLDVFTLGAALEPNMLHEVHNWQQADSRFHWLNDVPYTKALSWIQQVDFTLNTSHSEGGSNAVAESIVLGTPVLASKIEGNVGMLGDDYLGYFEPNNASSLARLIHLAVTDYSFHQNLLQQITDLQQNFLPEKETAGWLKLLR</sequence>
<keyword evidence="3" id="KW-1185">Reference proteome</keyword>
<protein>
    <recommendedName>
        <fullName evidence="1">Glycosyl transferase family 1 domain-containing protein</fullName>
    </recommendedName>
</protein>
<dbReference type="PANTHER" id="PTHR46401">
    <property type="entry name" value="GLYCOSYLTRANSFERASE WBBK-RELATED"/>
    <property type="match status" value="1"/>
</dbReference>
<organism evidence="2 3">
    <name type="scientific">Rubritalea profundi</name>
    <dbReference type="NCBI Taxonomy" id="1658618"/>
    <lineage>
        <taxon>Bacteria</taxon>
        <taxon>Pseudomonadati</taxon>
        <taxon>Verrucomicrobiota</taxon>
        <taxon>Verrucomicrobiia</taxon>
        <taxon>Verrucomicrobiales</taxon>
        <taxon>Rubritaleaceae</taxon>
        <taxon>Rubritalea</taxon>
    </lineage>
</organism>
<dbReference type="OrthoDB" id="9772485at2"/>
<dbReference type="AlphaFoldDB" id="A0A2S7TZQ9"/>
<feature type="domain" description="Glycosyl transferase family 1" evidence="1">
    <location>
        <begin position="144"/>
        <end position="288"/>
    </location>
</feature>
<name>A0A2S7TZQ9_9BACT</name>
<dbReference type="InterPro" id="IPR001296">
    <property type="entry name" value="Glyco_trans_1"/>
</dbReference>
<dbReference type="Gene3D" id="3.40.50.2000">
    <property type="entry name" value="Glycogen Phosphorylase B"/>
    <property type="match status" value="1"/>
</dbReference>
<dbReference type="PANTHER" id="PTHR46401:SF8">
    <property type="entry name" value="BLL6006 PROTEIN"/>
    <property type="match status" value="1"/>
</dbReference>
<dbReference type="RefSeq" id="WP_105042730.1">
    <property type="nucleotide sequence ID" value="NZ_MQWA01000001.1"/>
</dbReference>
<evidence type="ECO:0000259" key="1">
    <source>
        <dbReference type="Pfam" id="PF00534"/>
    </source>
</evidence>
<comment type="caution">
    <text evidence="2">The sequence shown here is derived from an EMBL/GenBank/DDBJ whole genome shotgun (WGS) entry which is preliminary data.</text>
</comment>
<evidence type="ECO:0000313" key="3">
    <source>
        <dbReference type="Proteomes" id="UP000239907"/>
    </source>
</evidence>
<reference evidence="2 3" key="1">
    <citation type="submission" date="2016-12" db="EMBL/GenBank/DDBJ databases">
        <title>Study of bacterial adaptation to deep sea.</title>
        <authorList>
            <person name="Song J."/>
            <person name="Yoshizawa S."/>
            <person name="Kogure K."/>
        </authorList>
    </citation>
    <scope>NUCLEOTIDE SEQUENCE [LARGE SCALE GENOMIC DNA]</scope>
    <source>
        <strain evidence="2 3">SAORIC-165</strain>
    </source>
</reference>
<dbReference type="EMBL" id="MQWA01000001">
    <property type="protein sequence ID" value="PQJ28226.1"/>
    <property type="molecule type" value="Genomic_DNA"/>
</dbReference>
<accession>A0A2S7TZQ9</accession>
<evidence type="ECO:0000313" key="2">
    <source>
        <dbReference type="EMBL" id="PQJ28226.1"/>
    </source>
</evidence>